<dbReference type="GO" id="GO:0003677">
    <property type="term" value="F:DNA binding"/>
    <property type="evidence" value="ECO:0007669"/>
    <property type="project" value="UniProtKB-UniRule"/>
</dbReference>
<keyword evidence="3" id="KW-0472">Membrane</keyword>
<sequence>MKEGVSTRDKIIDAAFSFYRKPVFTHISLSQIAQKVGISKAAIFKHFPRKASIRQAMNARMFDGIAEVVRRMLECYQNGKRIEAMSEAVDFLVNHREYVMYFQSQQCIVDEGAFVRELRKRSIRVFDSLFARDGSIKDTDLYVMSIYVGTTIFIFTLIRFDALDTNTPNLADSADFANKLAALIENGIGKNIPERKRLAQLDARFKSAMQKKAPLTDELLALASVVSEYGAAGITIERLAKKLRLAKSSLYSRYKSKNEMVESLIKNEVIRMHGMIAENMDGLTTDEECTYAVLRTELLYFIKYPETVDICSSLIGINDFVDRAEAPDFVDTIYDSVYWKRFIASLPDVGIPPTSQRVLGWFFAIVVTMFIHCRRFGFSDKRMFAALKRLYAMTESGIGNTAVHKRGGS</sequence>
<dbReference type="AlphaFoldDB" id="U1GWA0"/>
<evidence type="ECO:0000256" key="1">
    <source>
        <dbReference type="ARBA" id="ARBA00023125"/>
    </source>
</evidence>
<dbReference type="InterPro" id="IPR001647">
    <property type="entry name" value="HTH_TetR"/>
</dbReference>
<dbReference type="OrthoDB" id="355942at2"/>
<evidence type="ECO:0000259" key="4">
    <source>
        <dbReference type="PROSITE" id="PS50977"/>
    </source>
</evidence>
<feature type="DNA-binding region" description="H-T-H motif" evidence="2">
    <location>
        <begin position="28"/>
        <end position="47"/>
    </location>
</feature>
<keyword evidence="3" id="KW-0812">Transmembrane</keyword>
<evidence type="ECO:0000256" key="3">
    <source>
        <dbReference type="SAM" id="Phobius"/>
    </source>
</evidence>
<dbReference type="PATRIC" id="fig|1125725.3.peg.1156"/>
<feature type="domain" description="HTH tetR-type" evidence="4">
    <location>
        <begin position="5"/>
        <end position="65"/>
    </location>
</feature>
<dbReference type="Pfam" id="PF00440">
    <property type="entry name" value="TetR_N"/>
    <property type="match status" value="2"/>
</dbReference>
<evidence type="ECO:0000256" key="2">
    <source>
        <dbReference type="PROSITE-ProRule" id="PRU00335"/>
    </source>
</evidence>
<feature type="transmembrane region" description="Helical" evidence="3">
    <location>
        <begin position="358"/>
        <end position="378"/>
    </location>
</feature>
<dbReference type="eggNOG" id="COG1309">
    <property type="taxonomic scope" value="Bacteria"/>
</dbReference>
<dbReference type="EMBL" id="AUZJ01000028">
    <property type="protein sequence ID" value="ERF60854.1"/>
    <property type="molecule type" value="Genomic_DNA"/>
</dbReference>
<feature type="transmembrane region" description="Helical" evidence="3">
    <location>
        <begin position="141"/>
        <end position="160"/>
    </location>
</feature>
<dbReference type="InterPro" id="IPR009057">
    <property type="entry name" value="Homeodomain-like_sf"/>
</dbReference>
<proteinExistence type="predicted"/>
<dbReference type="PROSITE" id="PS50977">
    <property type="entry name" value="HTH_TETR_2"/>
    <property type="match status" value="1"/>
</dbReference>
<evidence type="ECO:0000313" key="6">
    <source>
        <dbReference type="EMBL" id="ERK02810.1"/>
    </source>
</evidence>
<dbReference type="SUPFAM" id="SSF46689">
    <property type="entry name" value="Homeodomain-like"/>
    <property type="match status" value="2"/>
</dbReference>
<reference evidence="7 8" key="1">
    <citation type="submission" date="2013-08" db="EMBL/GenBank/DDBJ databases">
        <authorList>
            <person name="Durkin A.S."/>
            <person name="Haft D.R."/>
            <person name="McCorrison J."/>
            <person name="Torralba M."/>
            <person name="Gillis M."/>
            <person name="Haft D.H."/>
            <person name="Methe B."/>
            <person name="Sutton G."/>
            <person name="Nelson K.E."/>
        </authorList>
    </citation>
    <scope>NUCLEOTIDE SEQUENCE [LARGE SCALE GENOMIC DNA]</scope>
    <source>
        <strain evidence="6 8">ATCC 35536</strain>
        <strain evidence="5 7">VPI DR56BR1116</strain>
    </source>
</reference>
<dbReference type="EMBL" id="AVQI01000049">
    <property type="protein sequence ID" value="ERK02810.1"/>
    <property type="molecule type" value="Genomic_DNA"/>
</dbReference>
<keyword evidence="3" id="KW-1133">Transmembrane helix</keyword>
<evidence type="ECO:0000313" key="8">
    <source>
        <dbReference type="Proteomes" id="UP000016646"/>
    </source>
</evidence>
<keyword evidence="8" id="KW-1185">Reference proteome</keyword>
<comment type="caution">
    <text evidence="5">The sequence shown here is derived from an EMBL/GenBank/DDBJ whole genome shotgun (WGS) entry which is preliminary data.</text>
</comment>
<dbReference type="RefSeq" id="WP_021330183.1">
    <property type="nucleotide sequence ID" value="NZ_AUZJ01000028.1"/>
</dbReference>
<dbReference type="Gene3D" id="1.10.357.10">
    <property type="entry name" value="Tetracycline Repressor, domain 2"/>
    <property type="match status" value="2"/>
</dbReference>
<dbReference type="Proteomes" id="UP000016646">
    <property type="component" value="Unassembled WGS sequence"/>
</dbReference>
<evidence type="ECO:0000313" key="5">
    <source>
        <dbReference type="EMBL" id="ERF60854.1"/>
    </source>
</evidence>
<name>U1GWA0_TRESO</name>
<dbReference type="STRING" id="1125725.HMPREF1325_0160"/>
<keyword evidence="1 2" id="KW-0238">DNA-binding</keyword>
<dbReference type="Proteomes" id="UP000016412">
    <property type="component" value="Unassembled WGS sequence"/>
</dbReference>
<organism evidence="5 7">
    <name type="scientific">Treponema socranskii subsp. socranskii VPI DR56BR1116 = ATCC 35536</name>
    <dbReference type="NCBI Taxonomy" id="1125725"/>
    <lineage>
        <taxon>Bacteria</taxon>
        <taxon>Pseudomonadati</taxon>
        <taxon>Spirochaetota</taxon>
        <taxon>Spirochaetia</taxon>
        <taxon>Spirochaetales</taxon>
        <taxon>Treponemataceae</taxon>
        <taxon>Treponema</taxon>
    </lineage>
</organism>
<gene>
    <name evidence="6" type="ORF">HMPREF0860_2629</name>
    <name evidence="5" type="ORF">HMPREF1325_0160</name>
</gene>
<dbReference type="PANTHER" id="PTHR43479:SF11">
    <property type="entry name" value="ACREF_ENVCD OPERON REPRESSOR-RELATED"/>
    <property type="match status" value="1"/>
</dbReference>
<protein>
    <submittedName>
        <fullName evidence="5">Transcriptional regulator, TetR family</fullName>
    </submittedName>
</protein>
<evidence type="ECO:0000313" key="7">
    <source>
        <dbReference type="Proteomes" id="UP000016412"/>
    </source>
</evidence>
<accession>U1GWA0</accession>
<dbReference type="InterPro" id="IPR050624">
    <property type="entry name" value="HTH-type_Tx_Regulator"/>
</dbReference>
<dbReference type="PANTHER" id="PTHR43479">
    <property type="entry name" value="ACREF/ENVCD OPERON REPRESSOR-RELATED"/>
    <property type="match status" value="1"/>
</dbReference>